<proteinExistence type="predicted"/>
<organism evidence="1 2">
    <name type="scientific">Gossypium schwendimanii</name>
    <name type="common">Cotton</name>
    <dbReference type="NCBI Taxonomy" id="34291"/>
    <lineage>
        <taxon>Eukaryota</taxon>
        <taxon>Viridiplantae</taxon>
        <taxon>Streptophyta</taxon>
        <taxon>Embryophyta</taxon>
        <taxon>Tracheophyta</taxon>
        <taxon>Spermatophyta</taxon>
        <taxon>Magnoliopsida</taxon>
        <taxon>eudicotyledons</taxon>
        <taxon>Gunneridae</taxon>
        <taxon>Pentapetalae</taxon>
        <taxon>rosids</taxon>
        <taxon>malvids</taxon>
        <taxon>Malvales</taxon>
        <taxon>Malvaceae</taxon>
        <taxon>Malvoideae</taxon>
        <taxon>Gossypium</taxon>
    </lineage>
</organism>
<dbReference type="Proteomes" id="UP000593576">
    <property type="component" value="Unassembled WGS sequence"/>
</dbReference>
<dbReference type="AlphaFoldDB" id="A0A7J9LBV6"/>
<reference evidence="1 2" key="1">
    <citation type="journal article" date="2019" name="Genome Biol. Evol.">
        <title>Insights into the evolution of the New World diploid cottons (Gossypium, subgenus Houzingenia) based on genome sequencing.</title>
        <authorList>
            <person name="Grover C.E."/>
            <person name="Arick M.A. 2nd"/>
            <person name="Thrash A."/>
            <person name="Conover J.L."/>
            <person name="Sanders W.S."/>
            <person name="Peterson D.G."/>
            <person name="Frelichowski J.E."/>
            <person name="Scheffler J.A."/>
            <person name="Scheffler B.E."/>
            <person name="Wendel J.F."/>
        </authorList>
    </citation>
    <scope>NUCLEOTIDE SEQUENCE [LARGE SCALE GENOMIC DNA]</scope>
    <source>
        <strain evidence="1">1</strain>
        <tissue evidence="1">Leaf</tissue>
    </source>
</reference>
<gene>
    <name evidence="1" type="ORF">Goshw_023822</name>
</gene>
<sequence>MKLKEIQGRCASEMHVNVTIDCCFRAKKIVKKKMVENHELRSKIPWARWLLPKRLI</sequence>
<keyword evidence="2" id="KW-1185">Reference proteome</keyword>
<protein>
    <submittedName>
        <fullName evidence="1">Uncharacterized protein</fullName>
    </submittedName>
</protein>
<dbReference type="EMBL" id="JABFAF010000005">
    <property type="protein sequence ID" value="MBA0856133.1"/>
    <property type="molecule type" value="Genomic_DNA"/>
</dbReference>
<accession>A0A7J9LBV6</accession>
<evidence type="ECO:0000313" key="1">
    <source>
        <dbReference type="EMBL" id="MBA0856133.1"/>
    </source>
</evidence>
<comment type="caution">
    <text evidence="1">The sequence shown here is derived from an EMBL/GenBank/DDBJ whole genome shotgun (WGS) entry which is preliminary data.</text>
</comment>
<evidence type="ECO:0000313" key="2">
    <source>
        <dbReference type="Proteomes" id="UP000593576"/>
    </source>
</evidence>
<name>A0A7J9LBV6_GOSSC</name>